<gene>
    <name evidence="2" type="ORF">HUN84_08875</name>
</gene>
<evidence type="ECO:0000313" key="2">
    <source>
        <dbReference type="EMBL" id="NUI82829.1"/>
    </source>
</evidence>
<feature type="region of interest" description="Disordered" evidence="1">
    <location>
        <begin position="16"/>
        <end position="189"/>
    </location>
</feature>
<accession>A0ABX2LN35</accession>
<reference evidence="2 3" key="1">
    <citation type="submission" date="2020-06" db="EMBL/GenBank/DDBJ databases">
        <title>Staphylococcus borealis sp. nov. -A novel member of the Staphylococcaceae family isolated from skin and blood in humans.</title>
        <authorList>
            <person name="Pain M."/>
            <person name="Wolden R."/>
            <person name="Jaen-Luchoro D."/>
            <person name="Salva-Serra F."/>
            <person name="Iglesias B.P."/>
            <person name="Karlsson R."/>
            <person name="Klingenberg C."/>
            <person name="Cavanagh J.P."/>
        </authorList>
    </citation>
    <scope>NUCLEOTIDE SEQUENCE [LARGE SCALE GENOMIC DNA]</scope>
    <source>
        <strain evidence="2 3">58-22</strain>
    </source>
</reference>
<dbReference type="EMBL" id="JABVEG010000005">
    <property type="protein sequence ID" value="NUI82829.1"/>
    <property type="molecule type" value="Genomic_DNA"/>
</dbReference>
<protein>
    <recommendedName>
        <fullName evidence="4">Lipoprotein</fullName>
    </recommendedName>
</protein>
<feature type="compositionally biased region" description="Acidic residues" evidence="1">
    <location>
        <begin position="162"/>
        <end position="174"/>
    </location>
</feature>
<sequence length="189" mass="21226">MKKLFGVLLTSTLILGACSTHNDASKKDEDTKSGMKSNDPNKDKSKDNKKDNDKKKSENKSKKDDKNANEKENPQDKSSSNEQPTQQTQTNQDPQSQQTQEQQANNNQQSSGLLNQEQMEANARVAKENGYTGIPNGDIGAADEMEAYAKQRYEEDKNINNEDVEEFTPEEEQAAMERHANELEQEGLK</sequence>
<name>A0ABX2LN35_9STAP</name>
<feature type="compositionally biased region" description="Basic and acidic residues" evidence="1">
    <location>
        <begin position="175"/>
        <end position="189"/>
    </location>
</feature>
<organism evidence="2 3">
    <name type="scientific">Staphylococcus borealis</name>
    <dbReference type="NCBI Taxonomy" id="2742203"/>
    <lineage>
        <taxon>Bacteria</taxon>
        <taxon>Bacillati</taxon>
        <taxon>Bacillota</taxon>
        <taxon>Bacilli</taxon>
        <taxon>Bacillales</taxon>
        <taxon>Staphylococcaceae</taxon>
        <taxon>Staphylococcus</taxon>
    </lineage>
</organism>
<evidence type="ECO:0008006" key="4">
    <source>
        <dbReference type="Google" id="ProtNLM"/>
    </source>
</evidence>
<dbReference type="PROSITE" id="PS51257">
    <property type="entry name" value="PROKAR_LIPOPROTEIN"/>
    <property type="match status" value="1"/>
</dbReference>
<evidence type="ECO:0000256" key="1">
    <source>
        <dbReference type="SAM" id="MobiDB-lite"/>
    </source>
</evidence>
<feature type="compositionally biased region" description="Basic and acidic residues" evidence="1">
    <location>
        <begin position="147"/>
        <end position="160"/>
    </location>
</feature>
<feature type="compositionally biased region" description="Basic and acidic residues" evidence="1">
    <location>
        <begin position="23"/>
        <end position="75"/>
    </location>
</feature>
<dbReference type="Proteomes" id="UP000610527">
    <property type="component" value="Unassembled WGS sequence"/>
</dbReference>
<keyword evidence="3" id="KW-1185">Reference proteome</keyword>
<comment type="caution">
    <text evidence="2">The sequence shown here is derived from an EMBL/GenBank/DDBJ whole genome shotgun (WGS) entry which is preliminary data.</text>
</comment>
<proteinExistence type="predicted"/>
<feature type="compositionally biased region" description="Low complexity" evidence="1">
    <location>
        <begin position="78"/>
        <end position="118"/>
    </location>
</feature>
<evidence type="ECO:0000313" key="3">
    <source>
        <dbReference type="Proteomes" id="UP000610527"/>
    </source>
</evidence>